<name>A0A286RG98_9BACT</name>
<sequence length="54" mass="6038">MFAGILLMANPFSLLQSLTYLRTNRQTNNKPPDKQEKKVGLGRLPAPSARKPKT</sequence>
<proteinExistence type="predicted"/>
<keyword evidence="3" id="KW-1185">Reference proteome</keyword>
<evidence type="ECO:0000256" key="1">
    <source>
        <dbReference type="SAM" id="MobiDB-lite"/>
    </source>
</evidence>
<gene>
    <name evidence="2" type="ORF">THTE_2387</name>
</gene>
<reference evidence="2 3" key="1">
    <citation type="journal article" name="Front. Microbiol.">
        <title>Sugar Metabolism of the First Thermophilic Planctomycete Thermogutta terrifontis: Comparative Genomic and Transcriptomic Approaches.</title>
        <authorList>
            <person name="Elcheninov A.G."/>
            <person name="Menzel P."/>
            <person name="Gudbergsdottir S.R."/>
            <person name="Slesarev A.I."/>
            <person name="Kadnikov V.V."/>
            <person name="Krogh A."/>
            <person name="Bonch-Osmolovskaya E.A."/>
            <person name="Peng X."/>
            <person name="Kublanov I.V."/>
        </authorList>
    </citation>
    <scope>NUCLEOTIDE SEQUENCE [LARGE SCALE GENOMIC DNA]</scope>
    <source>
        <strain evidence="2 3">R1</strain>
    </source>
</reference>
<evidence type="ECO:0000313" key="3">
    <source>
        <dbReference type="Proteomes" id="UP000215086"/>
    </source>
</evidence>
<dbReference type="EMBL" id="CP018477">
    <property type="protein sequence ID" value="ASV74989.1"/>
    <property type="molecule type" value="Genomic_DNA"/>
</dbReference>
<dbReference type="Proteomes" id="UP000215086">
    <property type="component" value="Chromosome"/>
</dbReference>
<dbReference type="AlphaFoldDB" id="A0A286RG98"/>
<accession>A0A286RG98</accession>
<protein>
    <submittedName>
        <fullName evidence="2">Uncharacterized protein</fullName>
    </submittedName>
</protein>
<dbReference type="KEGG" id="ttf:THTE_2387"/>
<feature type="region of interest" description="Disordered" evidence="1">
    <location>
        <begin position="24"/>
        <end position="54"/>
    </location>
</feature>
<organism evidence="2 3">
    <name type="scientific">Thermogutta terrifontis</name>
    <dbReference type="NCBI Taxonomy" id="1331910"/>
    <lineage>
        <taxon>Bacteria</taxon>
        <taxon>Pseudomonadati</taxon>
        <taxon>Planctomycetota</taxon>
        <taxon>Planctomycetia</taxon>
        <taxon>Pirellulales</taxon>
        <taxon>Thermoguttaceae</taxon>
        <taxon>Thermogutta</taxon>
    </lineage>
</organism>
<evidence type="ECO:0000313" key="2">
    <source>
        <dbReference type="EMBL" id="ASV74989.1"/>
    </source>
</evidence>